<accession>A0A6J1HF00</accession>
<sequence length="142" mass="16347">MSNLCSTKLFIDSKYEQRFSEYLTHFSVASKIGNTCAIKSCICIEIRVKSKQIWQYYIGVTKATCKGVPDDDISSSLAAWRLVKVKSSIYRGEVQNLHVSLHYRQNTPCWSPHWRDQVNRKQIFMIPGIIIGETKLSKENNV</sequence>
<reference evidence="2" key="1">
    <citation type="submission" date="2025-08" db="UniProtKB">
        <authorList>
            <consortium name="RefSeq"/>
        </authorList>
    </citation>
    <scope>IDENTIFICATION</scope>
    <source>
        <tissue evidence="2">Young leaves</tissue>
    </source>
</reference>
<proteinExistence type="predicted"/>
<dbReference type="AlphaFoldDB" id="A0A6J1HF00"/>
<evidence type="ECO:0000313" key="1">
    <source>
        <dbReference type="Proteomes" id="UP000504609"/>
    </source>
</evidence>
<organism evidence="1 2">
    <name type="scientific">Cucurbita moschata</name>
    <name type="common">Winter crookneck squash</name>
    <name type="synonym">Cucurbita pepo var. moschata</name>
    <dbReference type="NCBI Taxonomy" id="3662"/>
    <lineage>
        <taxon>Eukaryota</taxon>
        <taxon>Viridiplantae</taxon>
        <taxon>Streptophyta</taxon>
        <taxon>Embryophyta</taxon>
        <taxon>Tracheophyta</taxon>
        <taxon>Spermatophyta</taxon>
        <taxon>Magnoliopsida</taxon>
        <taxon>eudicotyledons</taxon>
        <taxon>Gunneridae</taxon>
        <taxon>Pentapetalae</taxon>
        <taxon>rosids</taxon>
        <taxon>fabids</taxon>
        <taxon>Cucurbitales</taxon>
        <taxon>Cucurbitaceae</taxon>
        <taxon>Cucurbiteae</taxon>
        <taxon>Cucurbita</taxon>
    </lineage>
</organism>
<dbReference type="Proteomes" id="UP000504609">
    <property type="component" value="Unplaced"/>
</dbReference>
<dbReference type="RefSeq" id="XP_022962508.1">
    <property type="nucleotide sequence ID" value="XM_023106740.1"/>
</dbReference>
<evidence type="ECO:0000313" key="2">
    <source>
        <dbReference type="RefSeq" id="XP_022962508.1"/>
    </source>
</evidence>
<protein>
    <submittedName>
        <fullName evidence="2">Uncharacterized protein LOC111462918 isoform X3</fullName>
    </submittedName>
</protein>
<dbReference type="GeneID" id="111462918"/>
<name>A0A6J1HF00_CUCMO</name>
<keyword evidence="1" id="KW-1185">Reference proteome</keyword>
<gene>
    <name evidence="2" type="primary">LOC111462918</name>
</gene>